<feature type="non-terminal residue" evidence="1">
    <location>
        <position position="102"/>
    </location>
</feature>
<protein>
    <submittedName>
        <fullName evidence="1">Uncharacterized protein</fullName>
    </submittedName>
</protein>
<dbReference type="InterPro" id="IPR036188">
    <property type="entry name" value="FAD/NAD-bd_sf"/>
</dbReference>
<feature type="non-terminal residue" evidence="1">
    <location>
        <position position="1"/>
    </location>
</feature>
<dbReference type="AlphaFoldDB" id="A0A8S2G2Z4"/>
<sequence length="102" mass="10757">TPAGIAAAITAARTSPSLQIALIEPSANIGGMSAAGGIGLRDLGLEETIIGTVAFDWVQNNAKYYNGTKTKVYQPDMNISQQSFLDLLTQYKNIELVTSIGP</sequence>
<proteinExistence type="predicted"/>
<reference evidence="1" key="1">
    <citation type="submission" date="2021-02" db="EMBL/GenBank/DDBJ databases">
        <authorList>
            <person name="Nowell W R."/>
        </authorList>
    </citation>
    <scope>NUCLEOTIDE SEQUENCE</scope>
</reference>
<organism evidence="1 3">
    <name type="scientific">Didymodactylos carnosus</name>
    <dbReference type="NCBI Taxonomy" id="1234261"/>
    <lineage>
        <taxon>Eukaryota</taxon>
        <taxon>Metazoa</taxon>
        <taxon>Spiralia</taxon>
        <taxon>Gnathifera</taxon>
        <taxon>Rotifera</taxon>
        <taxon>Eurotatoria</taxon>
        <taxon>Bdelloidea</taxon>
        <taxon>Philodinida</taxon>
        <taxon>Philodinidae</taxon>
        <taxon>Didymodactylos</taxon>
    </lineage>
</organism>
<evidence type="ECO:0000313" key="3">
    <source>
        <dbReference type="Proteomes" id="UP000677228"/>
    </source>
</evidence>
<accession>A0A8S2G2Z4</accession>
<evidence type="ECO:0000313" key="2">
    <source>
        <dbReference type="EMBL" id="CAF4421379.1"/>
    </source>
</evidence>
<gene>
    <name evidence="1" type="ORF">OVA965_LOCUS42530</name>
    <name evidence="2" type="ORF">TMI583_LOCUS44470</name>
</gene>
<evidence type="ECO:0000313" key="1">
    <source>
        <dbReference type="EMBL" id="CAF1608658.1"/>
    </source>
</evidence>
<dbReference type="Proteomes" id="UP000677228">
    <property type="component" value="Unassembled WGS sequence"/>
</dbReference>
<dbReference type="EMBL" id="CAJOBA010076710">
    <property type="protein sequence ID" value="CAF4421379.1"/>
    <property type="molecule type" value="Genomic_DNA"/>
</dbReference>
<comment type="caution">
    <text evidence="1">The sequence shown here is derived from an EMBL/GenBank/DDBJ whole genome shotgun (WGS) entry which is preliminary data.</text>
</comment>
<dbReference type="Gene3D" id="3.50.50.60">
    <property type="entry name" value="FAD/NAD(P)-binding domain"/>
    <property type="match status" value="1"/>
</dbReference>
<dbReference type="SUPFAM" id="SSF51905">
    <property type="entry name" value="FAD/NAD(P)-binding domain"/>
    <property type="match status" value="1"/>
</dbReference>
<dbReference type="Proteomes" id="UP000682733">
    <property type="component" value="Unassembled WGS sequence"/>
</dbReference>
<name>A0A8S2G2Z4_9BILA</name>
<dbReference type="EMBL" id="CAJNOK010052560">
    <property type="protein sequence ID" value="CAF1608658.1"/>
    <property type="molecule type" value="Genomic_DNA"/>
</dbReference>
<dbReference type="Pfam" id="PF12831">
    <property type="entry name" value="FAD_oxidored"/>
    <property type="match status" value="1"/>
</dbReference>